<evidence type="ECO:0000313" key="2">
    <source>
        <dbReference type="Proteomes" id="UP001595630"/>
    </source>
</evidence>
<gene>
    <name evidence="1" type="ORF">ACFOMF_12720</name>
</gene>
<proteinExistence type="predicted"/>
<keyword evidence="2" id="KW-1185">Reference proteome</keyword>
<sequence>MNACVLRDLLTDLVDSPYPSDAASRLVVTRLSWNRIPHRAMLGQVRLGDRVLKPHFWVEVGDQIIDYAAREGRSEMLQGVFSAREAEGMYQGQEIIIDPLPKYLCDLIYRTPHHEPV</sequence>
<dbReference type="RefSeq" id="WP_386365365.1">
    <property type="nucleotide sequence ID" value="NZ_JBHRXZ010000022.1"/>
</dbReference>
<accession>A0ABV7T709</accession>
<organism evidence="1 2">
    <name type="scientific">Stutzerimonas tarimensis</name>
    <dbReference type="NCBI Taxonomy" id="1507735"/>
    <lineage>
        <taxon>Bacteria</taxon>
        <taxon>Pseudomonadati</taxon>
        <taxon>Pseudomonadota</taxon>
        <taxon>Gammaproteobacteria</taxon>
        <taxon>Pseudomonadales</taxon>
        <taxon>Pseudomonadaceae</taxon>
        <taxon>Stutzerimonas</taxon>
    </lineage>
</organism>
<protein>
    <submittedName>
        <fullName evidence="1">Uncharacterized protein</fullName>
    </submittedName>
</protein>
<dbReference type="Proteomes" id="UP001595630">
    <property type="component" value="Unassembled WGS sequence"/>
</dbReference>
<reference evidence="2" key="1">
    <citation type="journal article" date="2019" name="Int. J. Syst. Evol. Microbiol.">
        <title>The Global Catalogue of Microorganisms (GCM) 10K type strain sequencing project: providing services to taxonomists for standard genome sequencing and annotation.</title>
        <authorList>
            <consortium name="The Broad Institute Genomics Platform"/>
            <consortium name="The Broad Institute Genome Sequencing Center for Infectious Disease"/>
            <person name="Wu L."/>
            <person name="Ma J."/>
        </authorList>
    </citation>
    <scope>NUCLEOTIDE SEQUENCE [LARGE SCALE GENOMIC DNA]</scope>
    <source>
        <strain evidence="2">KCTC 42447</strain>
    </source>
</reference>
<comment type="caution">
    <text evidence="1">The sequence shown here is derived from an EMBL/GenBank/DDBJ whole genome shotgun (WGS) entry which is preliminary data.</text>
</comment>
<evidence type="ECO:0000313" key="1">
    <source>
        <dbReference type="EMBL" id="MFC3608644.1"/>
    </source>
</evidence>
<name>A0ABV7T709_9GAMM</name>
<dbReference type="EMBL" id="JBHRXZ010000022">
    <property type="protein sequence ID" value="MFC3608644.1"/>
    <property type="molecule type" value="Genomic_DNA"/>
</dbReference>